<dbReference type="InterPro" id="IPR027417">
    <property type="entry name" value="P-loop_NTPase"/>
</dbReference>
<dbReference type="GO" id="GO:0016787">
    <property type="term" value="F:hydrolase activity"/>
    <property type="evidence" value="ECO:0007669"/>
    <property type="project" value="UniProtKB-KW"/>
</dbReference>
<dbReference type="PANTHER" id="PTHR47959:SF1">
    <property type="entry name" value="ATP-DEPENDENT RNA HELICASE DBPA"/>
    <property type="match status" value="1"/>
</dbReference>
<accession>A0A0C3KYA5</accession>
<dbReference type="GO" id="GO:0005829">
    <property type="term" value="C:cytosol"/>
    <property type="evidence" value="ECO:0007669"/>
    <property type="project" value="TreeGrafter"/>
</dbReference>
<evidence type="ECO:0000256" key="3">
    <source>
        <dbReference type="ARBA" id="ARBA00022801"/>
    </source>
</evidence>
<name>A0A0C3KYA5_9AGAM</name>
<sequence length="187" mass="20866">MGMEVEGTEQFALPQTLSEHWLSMDSSVKPLALFYLVVFHQVTNALVFTKSTESTARLVRLFDLFEKARHDSHTGDAMDTSDDSTPSRLVIRAFSSDLSASDRRSLLTQFTKGDVHILVCSDLMSRGIDIANVVHVVNYDVPLDMRRYVHRVGRTARAGRKGDAWTLAENQEVTSLVVAGFVRVFGC</sequence>
<organism evidence="8 9">
    <name type="scientific">Tulasnella calospora MUT 4182</name>
    <dbReference type="NCBI Taxonomy" id="1051891"/>
    <lineage>
        <taxon>Eukaryota</taxon>
        <taxon>Fungi</taxon>
        <taxon>Dikarya</taxon>
        <taxon>Basidiomycota</taxon>
        <taxon>Agaricomycotina</taxon>
        <taxon>Agaricomycetes</taxon>
        <taxon>Cantharellales</taxon>
        <taxon>Tulasnellaceae</taxon>
        <taxon>Tulasnella</taxon>
    </lineage>
</organism>
<reference evidence="8 9" key="1">
    <citation type="submission" date="2014-04" db="EMBL/GenBank/DDBJ databases">
        <authorList>
            <consortium name="DOE Joint Genome Institute"/>
            <person name="Kuo A."/>
            <person name="Girlanda M."/>
            <person name="Perotto S."/>
            <person name="Kohler A."/>
            <person name="Nagy L.G."/>
            <person name="Floudas D."/>
            <person name="Copeland A."/>
            <person name="Barry K.W."/>
            <person name="Cichocki N."/>
            <person name="Veneault-Fourrey C."/>
            <person name="LaButti K."/>
            <person name="Lindquist E.A."/>
            <person name="Lipzen A."/>
            <person name="Lundell T."/>
            <person name="Morin E."/>
            <person name="Murat C."/>
            <person name="Sun H."/>
            <person name="Tunlid A."/>
            <person name="Henrissat B."/>
            <person name="Grigoriev I.V."/>
            <person name="Hibbett D.S."/>
            <person name="Martin F."/>
            <person name="Nordberg H.P."/>
            <person name="Cantor M.N."/>
            <person name="Hua S.X."/>
        </authorList>
    </citation>
    <scope>NUCLEOTIDE SEQUENCE [LARGE SCALE GENOMIC DNA]</scope>
    <source>
        <strain evidence="8 9">MUT 4182</strain>
    </source>
</reference>
<dbReference type="InterPro" id="IPR001650">
    <property type="entry name" value="Helicase_C-like"/>
</dbReference>
<dbReference type="InterPro" id="IPR050079">
    <property type="entry name" value="DEAD_box_RNA_helicase"/>
</dbReference>
<proteinExistence type="predicted"/>
<evidence type="ECO:0000256" key="1">
    <source>
        <dbReference type="ARBA" id="ARBA00012552"/>
    </source>
</evidence>
<reference evidence="9" key="2">
    <citation type="submission" date="2015-01" db="EMBL/GenBank/DDBJ databases">
        <title>Evolutionary Origins and Diversification of the Mycorrhizal Mutualists.</title>
        <authorList>
            <consortium name="DOE Joint Genome Institute"/>
            <consortium name="Mycorrhizal Genomics Consortium"/>
            <person name="Kohler A."/>
            <person name="Kuo A."/>
            <person name="Nagy L.G."/>
            <person name="Floudas D."/>
            <person name="Copeland A."/>
            <person name="Barry K.W."/>
            <person name="Cichocki N."/>
            <person name="Veneault-Fourrey C."/>
            <person name="LaButti K."/>
            <person name="Lindquist E.A."/>
            <person name="Lipzen A."/>
            <person name="Lundell T."/>
            <person name="Morin E."/>
            <person name="Murat C."/>
            <person name="Riley R."/>
            <person name="Ohm R."/>
            <person name="Sun H."/>
            <person name="Tunlid A."/>
            <person name="Henrissat B."/>
            <person name="Grigoriev I.V."/>
            <person name="Hibbett D.S."/>
            <person name="Martin F."/>
        </authorList>
    </citation>
    <scope>NUCLEOTIDE SEQUENCE [LARGE SCALE GENOMIC DNA]</scope>
    <source>
        <strain evidence="9">MUT 4182</strain>
    </source>
</reference>
<evidence type="ECO:0000256" key="5">
    <source>
        <dbReference type="ARBA" id="ARBA00022840"/>
    </source>
</evidence>
<keyword evidence="9" id="KW-1185">Reference proteome</keyword>
<dbReference type="OrthoDB" id="3370at2759"/>
<dbReference type="EC" id="3.6.4.13" evidence="1"/>
<dbReference type="PANTHER" id="PTHR47959">
    <property type="entry name" value="ATP-DEPENDENT RNA HELICASE RHLE-RELATED"/>
    <property type="match status" value="1"/>
</dbReference>
<protein>
    <recommendedName>
        <fullName evidence="1">RNA helicase</fullName>
        <ecNumber evidence="1">3.6.4.13</ecNumber>
    </recommendedName>
</protein>
<keyword evidence="2" id="KW-0547">Nucleotide-binding</keyword>
<keyword evidence="5" id="KW-0067">ATP-binding</keyword>
<dbReference type="AlphaFoldDB" id="A0A0C3KYA5"/>
<dbReference type="Gene3D" id="3.40.50.300">
    <property type="entry name" value="P-loop containing nucleotide triphosphate hydrolases"/>
    <property type="match status" value="1"/>
</dbReference>
<evidence type="ECO:0000313" key="9">
    <source>
        <dbReference type="Proteomes" id="UP000054248"/>
    </source>
</evidence>
<dbReference type="GO" id="GO:0005524">
    <property type="term" value="F:ATP binding"/>
    <property type="evidence" value="ECO:0007669"/>
    <property type="project" value="UniProtKB-KW"/>
</dbReference>
<keyword evidence="3" id="KW-0378">Hydrolase</keyword>
<dbReference type="Pfam" id="PF00271">
    <property type="entry name" value="Helicase_C"/>
    <property type="match status" value="1"/>
</dbReference>
<feature type="domain" description="Helicase C-terminal" evidence="7">
    <location>
        <begin position="30"/>
        <end position="187"/>
    </location>
</feature>
<comment type="catalytic activity">
    <reaction evidence="6">
        <text>ATP + H2O = ADP + phosphate + H(+)</text>
        <dbReference type="Rhea" id="RHEA:13065"/>
        <dbReference type="ChEBI" id="CHEBI:15377"/>
        <dbReference type="ChEBI" id="CHEBI:15378"/>
        <dbReference type="ChEBI" id="CHEBI:30616"/>
        <dbReference type="ChEBI" id="CHEBI:43474"/>
        <dbReference type="ChEBI" id="CHEBI:456216"/>
        <dbReference type="EC" id="3.6.4.13"/>
    </reaction>
</comment>
<dbReference type="STRING" id="1051891.A0A0C3KYA5"/>
<dbReference type="CDD" id="cd18787">
    <property type="entry name" value="SF2_C_DEAD"/>
    <property type="match status" value="1"/>
</dbReference>
<evidence type="ECO:0000256" key="6">
    <source>
        <dbReference type="ARBA" id="ARBA00047984"/>
    </source>
</evidence>
<dbReference type="GO" id="GO:0003724">
    <property type="term" value="F:RNA helicase activity"/>
    <property type="evidence" value="ECO:0007669"/>
    <property type="project" value="UniProtKB-EC"/>
</dbReference>
<keyword evidence="4" id="KW-0347">Helicase</keyword>
<evidence type="ECO:0000256" key="2">
    <source>
        <dbReference type="ARBA" id="ARBA00022741"/>
    </source>
</evidence>
<dbReference type="HOGENOM" id="CLU_1448739_0_0_1"/>
<dbReference type="PROSITE" id="PS51194">
    <property type="entry name" value="HELICASE_CTER"/>
    <property type="match status" value="1"/>
</dbReference>
<gene>
    <name evidence="8" type="ORF">M407DRAFT_202280</name>
</gene>
<evidence type="ECO:0000259" key="7">
    <source>
        <dbReference type="PROSITE" id="PS51194"/>
    </source>
</evidence>
<dbReference type="Proteomes" id="UP000054248">
    <property type="component" value="Unassembled WGS sequence"/>
</dbReference>
<dbReference type="SUPFAM" id="SSF52540">
    <property type="entry name" value="P-loop containing nucleoside triphosphate hydrolases"/>
    <property type="match status" value="1"/>
</dbReference>
<evidence type="ECO:0000313" key="8">
    <source>
        <dbReference type="EMBL" id="KIO26343.1"/>
    </source>
</evidence>
<dbReference type="SMART" id="SM00490">
    <property type="entry name" value="HELICc"/>
    <property type="match status" value="1"/>
</dbReference>
<dbReference type="EMBL" id="KN823026">
    <property type="protein sequence ID" value="KIO26343.1"/>
    <property type="molecule type" value="Genomic_DNA"/>
</dbReference>
<evidence type="ECO:0000256" key="4">
    <source>
        <dbReference type="ARBA" id="ARBA00022806"/>
    </source>
</evidence>